<dbReference type="Pfam" id="PF00528">
    <property type="entry name" value="BPD_transp_1"/>
    <property type="match status" value="1"/>
</dbReference>
<accession>A0A8T7M4W2</accession>
<keyword evidence="7 9" id="KW-1133">Transmembrane helix</keyword>
<evidence type="ECO:0000256" key="7">
    <source>
        <dbReference type="ARBA" id="ARBA00022989"/>
    </source>
</evidence>
<feature type="transmembrane region" description="Helical" evidence="9">
    <location>
        <begin position="119"/>
        <end position="141"/>
    </location>
</feature>
<dbReference type="EMBL" id="CP128400">
    <property type="protein sequence ID" value="WJW69056.1"/>
    <property type="molecule type" value="Genomic_DNA"/>
</dbReference>
<dbReference type="EMBL" id="JACATZ010000003">
    <property type="protein sequence ID" value="NWJ47145.1"/>
    <property type="molecule type" value="Genomic_DNA"/>
</dbReference>
<dbReference type="InterPro" id="IPR000515">
    <property type="entry name" value="MetI-like"/>
</dbReference>
<feature type="domain" description="ABC transmembrane type-1" evidence="10">
    <location>
        <begin position="82"/>
        <end position="273"/>
    </location>
</feature>
<feature type="transmembrane region" description="Helical" evidence="9">
    <location>
        <begin position="153"/>
        <end position="173"/>
    </location>
</feature>
<dbReference type="CDD" id="cd06261">
    <property type="entry name" value="TM_PBP2"/>
    <property type="match status" value="1"/>
</dbReference>
<evidence type="ECO:0000313" key="12">
    <source>
        <dbReference type="EMBL" id="WJW69056.1"/>
    </source>
</evidence>
<keyword evidence="6 9" id="KW-0812">Transmembrane</keyword>
<dbReference type="PANTHER" id="PTHR32243:SF50">
    <property type="entry name" value="MALTOSE_MALTODEXTRIN TRANSPORT SYSTEM PERMEASE PROTEIN MALG"/>
    <property type="match status" value="1"/>
</dbReference>
<dbReference type="GO" id="GO:0005886">
    <property type="term" value="C:plasma membrane"/>
    <property type="evidence" value="ECO:0007669"/>
    <property type="project" value="UniProtKB-SubCell"/>
</dbReference>
<dbReference type="PROSITE" id="PS50928">
    <property type="entry name" value="ABC_TM1"/>
    <property type="match status" value="1"/>
</dbReference>
<dbReference type="GO" id="GO:0015423">
    <property type="term" value="F:ABC-type maltose transporter activity"/>
    <property type="evidence" value="ECO:0007669"/>
    <property type="project" value="TreeGrafter"/>
</dbReference>
<evidence type="ECO:0000259" key="10">
    <source>
        <dbReference type="PROSITE" id="PS50928"/>
    </source>
</evidence>
<dbReference type="PANTHER" id="PTHR32243">
    <property type="entry name" value="MALTOSE TRANSPORT SYSTEM PERMEASE-RELATED"/>
    <property type="match status" value="1"/>
</dbReference>
<evidence type="ECO:0000256" key="6">
    <source>
        <dbReference type="ARBA" id="ARBA00022692"/>
    </source>
</evidence>
<evidence type="ECO:0000313" key="13">
    <source>
        <dbReference type="Proteomes" id="UP000521676"/>
    </source>
</evidence>
<evidence type="ECO:0000256" key="1">
    <source>
        <dbReference type="ARBA" id="ARBA00004651"/>
    </source>
</evidence>
<name>A0A8T7M4W2_9CHLR</name>
<reference evidence="12" key="2">
    <citation type="journal article" date="2024" name="Nature">
        <title>Anoxygenic phototroph of the Chloroflexota uses a type I reaction centre.</title>
        <authorList>
            <person name="Tsuji J.M."/>
            <person name="Shaw N.A."/>
            <person name="Nagashima S."/>
            <person name="Venkiteswaran J.J."/>
            <person name="Schiff S.L."/>
            <person name="Watanabe T."/>
            <person name="Fukui M."/>
            <person name="Hanada S."/>
            <person name="Tank M."/>
            <person name="Neufeld J.D."/>
        </authorList>
    </citation>
    <scope>NUCLEOTIDE SEQUENCE</scope>
    <source>
        <strain evidence="12">L227-S17</strain>
    </source>
</reference>
<evidence type="ECO:0000256" key="2">
    <source>
        <dbReference type="ARBA" id="ARBA00009047"/>
    </source>
</evidence>
<evidence type="ECO:0000256" key="9">
    <source>
        <dbReference type="RuleBase" id="RU363032"/>
    </source>
</evidence>
<dbReference type="InterPro" id="IPR035906">
    <property type="entry name" value="MetI-like_sf"/>
</dbReference>
<keyword evidence="4" id="KW-1003">Cell membrane</keyword>
<feature type="transmembrane region" description="Helical" evidence="9">
    <location>
        <begin position="223"/>
        <end position="243"/>
    </location>
</feature>
<reference evidence="11 13" key="1">
    <citation type="submission" date="2020-06" db="EMBL/GenBank/DDBJ databases">
        <title>Anoxygenic phototrophic Chloroflexota member uses a Type I reaction center.</title>
        <authorList>
            <person name="Tsuji J.M."/>
            <person name="Shaw N.A."/>
            <person name="Nagashima S."/>
            <person name="Venkiteswaran J."/>
            <person name="Schiff S.L."/>
            <person name="Hanada S."/>
            <person name="Tank M."/>
            <person name="Neufeld J.D."/>
        </authorList>
    </citation>
    <scope>NUCLEOTIDE SEQUENCE [LARGE SCALE GENOMIC DNA]</scope>
    <source>
        <strain evidence="11">L227-S17</strain>
    </source>
</reference>
<evidence type="ECO:0000313" key="11">
    <source>
        <dbReference type="EMBL" id="NWJ47145.1"/>
    </source>
</evidence>
<organism evidence="11 13">
    <name type="scientific">Candidatus Chlorohelix allophototropha</name>
    <dbReference type="NCBI Taxonomy" id="3003348"/>
    <lineage>
        <taxon>Bacteria</taxon>
        <taxon>Bacillati</taxon>
        <taxon>Chloroflexota</taxon>
        <taxon>Chloroflexia</taxon>
        <taxon>Candidatus Chloroheliales</taxon>
        <taxon>Candidatus Chloroheliaceae</taxon>
        <taxon>Candidatus Chlorohelix</taxon>
    </lineage>
</organism>
<gene>
    <name evidence="11" type="ORF">HXX08_14890</name>
    <name evidence="12" type="ORF">OZ401_002649</name>
</gene>
<protein>
    <submittedName>
        <fullName evidence="11">Carbohydrate ABC transporter permease</fullName>
    </submittedName>
</protein>
<evidence type="ECO:0000256" key="3">
    <source>
        <dbReference type="ARBA" id="ARBA00022448"/>
    </source>
</evidence>
<sequence length="290" mass="31160">MFEKMTWRRQLSTQLMLAFASLFVVLPVLWMLRLAFDGTLSGISSGTGRPKDSGLVPVQWSTENFQLAWNSPTTSTTLLGLLGNSLIVAGGTALLSLVCGITAGYAFARYSFPGRKPALFMTLVLLTLPPAGLTAPFFIFLNDLKIRDSLLSLILVYSAIAVPFAIWTVRNAIQVVPPELEEAAMLEGGGITRVFRSITLPLILPSVAVAGFISFTLAWSEFALGWVFISTPHNVTLAMALYAMRGASGVAWGPLAATALIVILPVLALFYLLGRYVISGLTLGTATIEE</sequence>
<evidence type="ECO:0000256" key="5">
    <source>
        <dbReference type="ARBA" id="ARBA00022597"/>
    </source>
</evidence>
<dbReference type="RefSeq" id="WP_341470950.1">
    <property type="nucleotide sequence ID" value="NZ_CP128400.1"/>
</dbReference>
<feature type="transmembrane region" description="Helical" evidence="9">
    <location>
        <begin position="86"/>
        <end position="107"/>
    </location>
</feature>
<comment type="similarity">
    <text evidence="2">Belongs to the binding-protein-dependent transport system permease family. MalFG subfamily.</text>
</comment>
<keyword evidence="14" id="KW-1185">Reference proteome</keyword>
<keyword evidence="5" id="KW-0762">Sugar transport</keyword>
<dbReference type="Gene3D" id="1.10.3720.10">
    <property type="entry name" value="MetI-like"/>
    <property type="match status" value="1"/>
</dbReference>
<feature type="transmembrane region" description="Helical" evidence="9">
    <location>
        <begin position="12"/>
        <end position="32"/>
    </location>
</feature>
<dbReference type="SUPFAM" id="SSF161098">
    <property type="entry name" value="MetI-like"/>
    <property type="match status" value="1"/>
</dbReference>
<evidence type="ECO:0000256" key="8">
    <source>
        <dbReference type="ARBA" id="ARBA00023136"/>
    </source>
</evidence>
<dbReference type="Proteomes" id="UP000521676">
    <property type="component" value="Unassembled WGS sequence"/>
</dbReference>
<keyword evidence="3 9" id="KW-0813">Transport</keyword>
<dbReference type="InterPro" id="IPR050901">
    <property type="entry name" value="BP-dep_ABC_trans_perm"/>
</dbReference>
<evidence type="ECO:0000313" key="14">
    <source>
        <dbReference type="Proteomes" id="UP001431572"/>
    </source>
</evidence>
<proteinExistence type="inferred from homology"/>
<keyword evidence="8 9" id="KW-0472">Membrane</keyword>
<comment type="subcellular location">
    <subcellularLocation>
        <location evidence="1 9">Cell membrane</location>
        <topology evidence="1 9">Multi-pass membrane protein</topology>
    </subcellularLocation>
</comment>
<feature type="transmembrane region" description="Helical" evidence="9">
    <location>
        <begin position="194"/>
        <end position="217"/>
    </location>
</feature>
<evidence type="ECO:0000256" key="4">
    <source>
        <dbReference type="ARBA" id="ARBA00022475"/>
    </source>
</evidence>
<dbReference type="AlphaFoldDB" id="A0A8T7M4W2"/>
<feature type="transmembrane region" description="Helical" evidence="9">
    <location>
        <begin position="250"/>
        <end position="273"/>
    </location>
</feature>
<dbReference type="Proteomes" id="UP001431572">
    <property type="component" value="Chromosome 2"/>
</dbReference>
<dbReference type="GO" id="GO:0042956">
    <property type="term" value="P:maltodextrin transmembrane transport"/>
    <property type="evidence" value="ECO:0007669"/>
    <property type="project" value="TreeGrafter"/>
</dbReference>